<evidence type="ECO:0008006" key="4">
    <source>
        <dbReference type="Google" id="ProtNLM"/>
    </source>
</evidence>
<sequence>MKRFWMALLALALLLGGAQAQEDIFAITPTPTAAVGSIGLSISEYTYAVLTNDTLGVRFSYPSHWIQTPGRRTISYEEPVAEGDIPARMAVSVKQLDDRADEDEMTSQLSSFVSAIFTQFDSYEIGNLITDVSFMGKTAYSTIYRGYKGDQVIQGTAIMTCVGTKIYAYHFSCDANDYDAMTTVMEYMRNHVEANNS</sequence>
<feature type="chain" id="PRO_5038584115" description="PsbP C-terminal domain-containing protein" evidence="1">
    <location>
        <begin position="21"/>
        <end position="197"/>
    </location>
</feature>
<accession>A0A9D1CWP8</accession>
<reference evidence="2" key="1">
    <citation type="submission" date="2020-10" db="EMBL/GenBank/DDBJ databases">
        <authorList>
            <person name="Gilroy R."/>
        </authorList>
    </citation>
    <scope>NUCLEOTIDE SEQUENCE</scope>
    <source>
        <strain evidence="2">ChiSjej6B24-2974</strain>
    </source>
</reference>
<evidence type="ECO:0000313" key="2">
    <source>
        <dbReference type="EMBL" id="HIQ82853.1"/>
    </source>
</evidence>
<gene>
    <name evidence="2" type="ORF">IAA52_07090</name>
</gene>
<feature type="signal peptide" evidence="1">
    <location>
        <begin position="1"/>
        <end position="20"/>
    </location>
</feature>
<proteinExistence type="predicted"/>
<evidence type="ECO:0000313" key="3">
    <source>
        <dbReference type="Proteomes" id="UP000824260"/>
    </source>
</evidence>
<name>A0A9D1CWP8_9FIRM</name>
<evidence type="ECO:0000256" key="1">
    <source>
        <dbReference type="SAM" id="SignalP"/>
    </source>
</evidence>
<dbReference type="AlphaFoldDB" id="A0A9D1CWP8"/>
<reference evidence="2" key="2">
    <citation type="journal article" date="2021" name="PeerJ">
        <title>Extensive microbial diversity within the chicken gut microbiome revealed by metagenomics and culture.</title>
        <authorList>
            <person name="Gilroy R."/>
            <person name="Ravi A."/>
            <person name="Getino M."/>
            <person name="Pursley I."/>
            <person name="Horton D.L."/>
            <person name="Alikhan N.F."/>
            <person name="Baker D."/>
            <person name="Gharbi K."/>
            <person name="Hall N."/>
            <person name="Watson M."/>
            <person name="Adriaenssens E.M."/>
            <person name="Foster-Nyarko E."/>
            <person name="Jarju S."/>
            <person name="Secka A."/>
            <person name="Antonio M."/>
            <person name="Oren A."/>
            <person name="Chaudhuri R.R."/>
            <person name="La Ragione R."/>
            <person name="Hildebrand F."/>
            <person name="Pallen M.J."/>
        </authorList>
    </citation>
    <scope>NUCLEOTIDE SEQUENCE</scope>
    <source>
        <strain evidence="2">ChiSjej6B24-2974</strain>
    </source>
</reference>
<dbReference type="Proteomes" id="UP000824260">
    <property type="component" value="Unassembled WGS sequence"/>
</dbReference>
<dbReference type="EMBL" id="DVFZ01000070">
    <property type="protein sequence ID" value="HIQ82853.1"/>
    <property type="molecule type" value="Genomic_DNA"/>
</dbReference>
<keyword evidence="1" id="KW-0732">Signal</keyword>
<organism evidence="2 3">
    <name type="scientific">Candidatus Pullichristensenella stercorigallinarum</name>
    <dbReference type="NCBI Taxonomy" id="2840909"/>
    <lineage>
        <taxon>Bacteria</taxon>
        <taxon>Bacillati</taxon>
        <taxon>Bacillota</taxon>
        <taxon>Clostridia</taxon>
        <taxon>Candidatus Pullichristensenella</taxon>
    </lineage>
</organism>
<comment type="caution">
    <text evidence="2">The sequence shown here is derived from an EMBL/GenBank/DDBJ whole genome shotgun (WGS) entry which is preliminary data.</text>
</comment>
<protein>
    <recommendedName>
        <fullName evidence="4">PsbP C-terminal domain-containing protein</fullName>
    </recommendedName>
</protein>